<dbReference type="GO" id="GO:0003968">
    <property type="term" value="F:RNA-directed RNA polymerase activity"/>
    <property type="evidence" value="ECO:0007669"/>
    <property type="project" value="UniProtKB-KW"/>
</dbReference>
<protein>
    <recommendedName>
        <fullName evidence="1">RNA-dependent RNA polymerase</fullName>
        <ecNumber evidence="1">2.7.7.48</ecNumber>
    </recommendedName>
</protein>
<accession>A0AAD9N2A2</accession>
<proteinExistence type="inferred from homology"/>
<dbReference type="Pfam" id="PF05183">
    <property type="entry name" value="RdRP"/>
    <property type="match status" value="1"/>
</dbReference>
<feature type="domain" description="RDRP core" evidence="2">
    <location>
        <begin position="23"/>
        <end position="89"/>
    </location>
</feature>
<dbReference type="EC" id="2.7.7.48" evidence="1"/>
<evidence type="ECO:0000313" key="4">
    <source>
        <dbReference type="Proteomes" id="UP001208570"/>
    </source>
</evidence>
<dbReference type="InterPro" id="IPR057596">
    <property type="entry name" value="RDRP_core"/>
</dbReference>
<evidence type="ECO:0000313" key="3">
    <source>
        <dbReference type="EMBL" id="KAK2152828.1"/>
    </source>
</evidence>
<dbReference type="AlphaFoldDB" id="A0AAD9N2A2"/>
<reference evidence="3" key="1">
    <citation type="journal article" date="2023" name="Mol. Biol. Evol.">
        <title>Third-Generation Sequencing Reveals the Adaptive Role of the Epigenome in Three Deep-Sea Polychaetes.</title>
        <authorList>
            <person name="Perez M."/>
            <person name="Aroh O."/>
            <person name="Sun Y."/>
            <person name="Lan Y."/>
            <person name="Juniper S.K."/>
            <person name="Young C.R."/>
            <person name="Angers B."/>
            <person name="Qian P.Y."/>
        </authorList>
    </citation>
    <scope>NUCLEOTIDE SEQUENCE</scope>
    <source>
        <strain evidence="3">P08H-3</strain>
    </source>
</reference>
<dbReference type="Proteomes" id="UP001208570">
    <property type="component" value="Unassembled WGS sequence"/>
</dbReference>
<comment type="caution">
    <text evidence="3">The sequence shown here is derived from an EMBL/GenBank/DDBJ whole genome shotgun (WGS) entry which is preliminary data.</text>
</comment>
<dbReference type="EMBL" id="JAODUP010000316">
    <property type="protein sequence ID" value="KAK2152828.1"/>
    <property type="molecule type" value="Genomic_DNA"/>
</dbReference>
<keyword evidence="4" id="KW-1185">Reference proteome</keyword>
<organism evidence="3 4">
    <name type="scientific">Paralvinella palmiformis</name>
    <dbReference type="NCBI Taxonomy" id="53620"/>
    <lineage>
        <taxon>Eukaryota</taxon>
        <taxon>Metazoa</taxon>
        <taxon>Spiralia</taxon>
        <taxon>Lophotrochozoa</taxon>
        <taxon>Annelida</taxon>
        <taxon>Polychaeta</taxon>
        <taxon>Sedentaria</taxon>
        <taxon>Canalipalpata</taxon>
        <taxon>Terebellida</taxon>
        <taxon>Terebelliformia</taxon>
        <taxon>Alvinellidae</taxon>
        <taxon>Paralvinella</taxon>
    </lineage>
</organism>
<comment type="similarity">
    <text evidence="1">Belongs to the RdRP family.</text>
</comment>
<dbReference type="GO" id="GO:0003723">
    <property type="term" value="F:RNA binding"/>
    <property type="evidence" value="ECO:0007669"/>
    <property type="project" value="UniProtKB-KW"/>
</dbReference>
<keyword evidence="1" id="KW-0696">RNA-directed RNA polymerase</keyword>
<gene>
    <name evidence="3" type="ORF">LSH36_316g00001</name>
</gene>
<evidence type="ECO:0000256" key="1">
    <source>
        <dbReference type="RuleBase" id="RU363098"/>
    </source>
</evidence>
<keyword evidence="1" id="KW-0808">Transferase</keyword>
<sequence length="185" mass="21822">MLTSRGSSRFSSSRLSTVTPFGLVFPIQCDIPHRSEISSVDCDPDLYWTTWHPDLIVQENQRPMPMLENTIDRLQHTPTQRDVIEYFSDSVIFIDDHLAKPLTTMSKLHPTRFPDFMMKKNTMADRHIDTVREHWHDKTCITYTNNPEFEEIIIPEMYHKLAEQYYEDYAGQIQHILAKYGIKDE</sequence>
<name>A0AAD9N2A2_9ANNE</name>
<keyword evidence="1" id="KW-0694">RNA-binding</keyword>
<keyword evidence="1" id="KW-0548">Nucleotidyltransferase</keyword>
<comment type="catalytic activity">
    <reaction evidence="1">
        <text>RNA(n) + a ribonucleoside 5'-triphosphate = RNA(n+1) + diphosphate</text>
        <dbReference type="Rhea" id="RHEA:21248"/>
        <dbReference type="Rhea" id="RHEA-COMP:14527"/>
        <dbReference type="Rhea" id="RHEA-COMP:17342"/>
        <dbReference type="ChEBI" id="CHEBI:33019"/>
        <dbReference type="ChEBI" id="CHEBI:61557"/>
        <dbReference type="ChEBI" id="CHEBI:140395"/>
        <dbReference type="EC" id="2.7.7.48"/>
    </reaction>
</comment>
<evidence type="ECO:0000259" key="2">
    <source>
        <dbReference type="Pfam" id="PF05183"/>
    </source>
</evidence>